<dbReference type="EMBL" id="JACHJN010000011">
    <property type="protein sequence ID" value="MBB5959479.1"/>
    <property type="molecule type" value="Genomic_DNA"/>
</dbReference>
<accession>A0A841CQB5</accession>
<evidence type="ECO:0000313" key="3">
    <source>
        <dbReference type="Proteomes" id="UP000547510"/>
    </source>
</evidence>
<dbReference type="InterPro" id="IPR051604">
    <property type="entry name" value="Ergot_Alk_Oxidoreductase"/>
</dbReference>
<dbReference type="Proteomes" id="UP000547510">
    <property type="component" value="Unassembled WGS sequence"/>
</dbReference>
<reference evidence="2 3" key="1">
    <citation type="submission" date="2020-08" db="EMBL/GenBank/DDBJ databases">
        <title>Genomic Encyclopedia of Type Strains, Phase III (KMG-III): the genomes of soil and plant-associated and newly described type strains.</title>
        <authorList>
            <person name="Whitman W."/>
        </authorList>
    </citation>
    <scope>NUCLEOTIDE SEQUENCE [LARGE SCALE GENOMIC DNA]</scope>
    <source>
        <strain evidence="2 3">CECT 8640</strain>
    </source>
</reference>
<dbReference type="Gene3D" id="3.40.50.720">
    <property type="entry name" value="NAD(P)-binding Rossmann-like Domain"/>
    <property type="match status" value="1"/>
</dbReference>
<dbReference type="PANTHER" id="PTHR43162:SF1">
    <property type="entry name" value="PRESTALK A DIFFERENTIATION PROTEIN A"/>
    <property type="match status" value="1"/>
</dbReference>
<feature type="domain" description="NAD(P)-binding" evidence="1">
    <location>
        <begin position="6"/>
        <end position="166"/>
    </location>
</feature>
<keyword evidence="3" id="KW-1185">Reference proteome</keyword>
<dbReference type="Gene3D" id="3.90.25.10">
    <property type="entry name" value="UDP-galactose 4-epimerase, domain 1"/>
    <property type="match status" value="1"/>
</dbReference>
<dbReference type="PANTHER" id="PTHR43162">
    <property type="match status" value="1"/>
</dbReference>
<dbReference type="AlphaFoldDB" id="A0A841CQB5"/>
<dbReference type="SUPFAM" id="SSF51735">
    <property type="entry name" value="NAD(P)-binding Rossmann-fold domains"/>
    <property type="match status" value="1"/>
</dbReference>
<dbReference type="InterPro" id="IPR036291">
    <property type="entry name" value="NAD(P)-bd_dom_sf"/>
</dbReference>
<dbReference type="Pfam" id="PF13460">
    <property type="entry name" value="NAD_binding_10"/>
    <property type="match status" value="1"/>
</dbReference>
<name>A0A841CQB5_9PSEU</name>
<comment type="caution">
    <text evidence="2">The sequence shown here is derived from an EMBL/GenBank/DDBJ whole genome shotgun (WGS) entry which is preliminary data.</text>
</comment>
<organism evidence="2 3">
    <name type="scientific">Saccharothrix tamanrassetensis</name>
    <dbReference type="NCBI Taxonomy" id="1051531"/>
    <lineage>
        <taxon>Bacteria</taxon>
        <taxon>Bacillati</taxon>
        <taxon>Actinomycetota</taxon>
        <taxon>Actinomycetes</taxon>
        <taxon>Pseudonocardiales</taxon>
        <taxon>Pseudonocardiaceae</taxon>
        <taxon>Saccharothrix</taxon>
    </lineage>
</organism>
<proteinExistence type="predicted"/>
<sequence>MFLITGATGTTGGLVRKLLLDRGEPVRSMTRSPSRDDDVHGDFDDPSTLVSALQGVDAVYLVTVPATPTPTHDLALLAAARTAGVRRIVRLSAIGTGERFGGEVLGAWHLAADDAVRGSGLEWTILRPASFATNLLREPVYNLTGDAGHAVIDPRDIAAVAAEALTTSVHRGQLYTLTGPGALSIPEQAAILGEVRGRPVDVVDAEPATVDPTWRGSVLWARAGHTARVTDDVTRVLGRPATDFARWAHEVGRHLS</sequence>
<protein>
    <submittedName>
        <fullName evidence="2">Uncharacterized protein YbjT (DUF2867 family)</fullName>
    </submittedName>
</protein>
<gene>
    <name evidence="2" type="ORF">FHS29_006100</name>
</gene>
<dbReference type="InterPro" id="IPR016040">
    <property type="entry name" value="NAD(P)-bd_dom"/>
</dbReference>
<evidence type="ECO:0000313" key="2">
    <source>
        <dbReference type="EMBL" id="MBB5959479.1"/>
    </source>
</evidence>
<evidence type="ECO:0000259" key="1">
    <source>
        <dbReference type="Pfam" id="PF13460"/>
    </source>
</evidence>
<dbReference type="RefSeq" id="WP_184696405.1">
    <property type="nucleotide sequence ID" value="NZ_JACHJN010000011.1"/>
</dbReference>